<reference evidence="2 3" key="1">
    <citation type="submission" date="2018-06" db="EMBL/GenBank/DDBJ databases">
        <title>The draft genome sequences of strains SCU63 and S1.</title>
        <authorList>
            <person name="Gan L."/>
        </authorList>
    </citation>
    <scope>NUCLEOTIDE SEQUENCE [LARGE SCALE GENOMIC DNA]</scope>
    <source>
        <strain evidence="2 3">SCU63</strain>
    </source>
</reference>
<sequence>MREKFRIIVGLFTVAVLLYGCGTTDKQAGDQADQSEPIHSQSRTPPALELKIGDDTIRTFRGVYSWSYYDSEEESMVGVEASSDPPHEMISTDNARKVEPQADVTLEFGKPPLSYQLFVWDEAGNRTAYPIAFDLSEHEGPTLFEIFAHWEQGQASYVVALDVE</sequence>
<protein>
    <recommendedName>
        <fullName evidence="4">Lipoprotein</fullName>
    </recommendedName>
</protein>
<gene>
    <name evidence="2" type="ORF">DP120_03825</name>
</gene>
<dbReference type="EMBL" id="QLZR01000001">
    <property type="protein sequence ID" value="RAZ81418.1"/>
    <property type="molecule type" value="Genomic_DNA"/>
</dbReference>
<dbReference type="PROSITE" id="PS51257">
    <property type="entry name" value="PROKAR_LIPOPROTEIN"/>
    <property type="match status" value="1"/>
</dbReference>
<dbReference type="AlphaFoldDB" id="A0A365L7N7"/>
<dbReference type="Proteomes" id="UP000251002">
    <property type="component" value="Unassembled WGS sequence"/>
</dbReference>
<proteinExistence type="predicted"/>
<evidence type="ECO:0000256" key="1">
    <source>
        <dbReference type="SAM" id="MobiDB-lite"/>
    </source>
</evidence>
<organism evidence="2 3">
    <name type="scientific">Planococcus halotolerans</name>
    <dbReference type="NCBI Taxonomy" id="2233542"/>
    <lineage>
        <taxon>Bacteria</taxon>
        <taxon>Bacillati</taxon>
        <taxon>Bacillota</taxon>
        <taxon>Bacilli</taxon>
        <taxon>Bacillales</taxon>
        <taxon>Caryophanaceae</taxon>
        <taxon>Planococcus</taxon>
    </lineage>
</organism>
<evidence type="ECO:0000313" key="3">
    <source>
        <dbReference type="Proteomes" id="UP000251002"/>
    </source>
</evidence>
<feature type="compositionally biased region" description="Polar residues" evidence="1">
    <location>
        <begin position="32"/>
        <end position="44"/>
    </location>
</feature>
<evidence type="ECO:0008006" key="4">
    <source>
        <dbReference type="Google" id="ProtNLM"/>
    </source>
</evidence>
<comment type="caution">
    <text evidence="2">The sequence shown here is derived from an EMBL/GenBank/DDBJ whole genome shotgun (WGS) entry which is preliminary data.</text>
</comment>
<keyword evidence="3" id="KW-1185">Reference proteome</keyword>
<feature type="region of interest" description="Disordered" evidence="1">
    <location>
        <begin position="26"/>
        <end position="47"/>
    </location>
</feature>
<accession>A0A365L7N7</accession>
<name>A0A365L7N7_9BACL</name>
<evidence type="ECO:0000313" key="2">
    <source>
        <dbReference type="EMBL" id="RAZ81418.1"/>
    </source>
</evidence>
<dbReference type="RefSeq" id="WP_112221961.1">
    <property type="nucleotide sequence ID" value="NZ_CP196859.1"/>
</dbReference>